<dbReference type="Pfam" id="PF05120">
    <property type="entry name" value="GvpG"/>
    <property type="match status" value="1"/>
</dbReference>
<name>A0A6V8PN84_9ACTN</name>
<dbReference type="Proteomes" id="UP000580051">
    <property type="component" value="Unassembled WGS sequence"/>
</dbReference>
<evidence type="ECO:0000313" key="2">
    <source>
        <dbReference type="EMBL" id="GFP25935.1"/>
    </source>
</evidence>
<sequence>MPEEKGIGMGLEDVLFPPLIPLKGLMWIGEKIKDIAERELTDESKVHEELLELQMRFEVGEITEEAYEKKEAELMERLEAIRRYMEER</sequence>
<evidence type="ECO:0000313" key="9">
    <source>
        <dbReference type="Proteomes" id="UP000591948"/>
    </source>
</evidence>
<evidence type="ECO:0000313" key="8">
    <source>
        <dbReference type="Proteomes" id="UP000580051"/>
    </source>
</evidence>
<dbReference type="EMBL" id="BLRX01000270">
    <property type="protein sequence ID" value="GFP25935.1"/>
    <property type="molecule type" value="Genomic_DNA"/>
</dbReference>
<accession>A0A6V8PN84</accession>
<evidence type="ECO:0000313" key="4">
    <source>
        <dbReference type="EMBL" id="GFP34019.1"/>
    </source>
</evidence>
<evidence type="ECO:0000313" key="1">
    <source>
        <dbReference type="EMBL" id="GFP21342.1"/>
    </source>
</evidence>
<dbReference type="Proteomes" id="UP000576480">
    <property type="component" value="Unassembled WGS sequence"/>
</dbReference>
<dbReference type="EMBL" id="BLRV01000037">
    <property type="protein sequence ID" value="GFP21342.1"/>
    <property type="molecule type" value="Genomic_DNA"/>
</dbReference>
<dbReference type="RefSeq" id="WP_258187126.1">
    <property type="nucleotide sequence ID" value="NZ_BLRV01000037.1"/>
</dbReference>
<dbReference type="Proteomes" id="UP000543224">
    <property type="component" value="Unassembled WGS sequence"/>
</dbReference>
<proteinExistence type="predicted"/>
<dbReference type="Proteomes" id="UP000591948">
    <property type="component" value="Unassembled WGS sequence"/>
</dbReference>
<reference evidence="6 7" key="1">
    <citation type="journal article" date="2020" name="Front. Microbiol.">
        <title>Single-cell genomics of novel Actinobacteria with the Wood-Ljungdahl pathway discovered in a serpentinizing system.</title>
        <authorList>
            <person name="Merino N."/>
            <person name="Kawai M."/>
            <person name="Boyd E.S."/>
            <person name="Colman D.R."/>
            <person name="McGlynn S.E."/>
            <person name="Nealson K.H."/>
            <person name="Kurokawa K."/>
            <person name="Hongoh Y."/>
        </authorList>
    </citation>
    <scope>NUCLEOTIDE SEQUENCE [LARGE SCALE GENOMIC DNA]</scope>
    <source>
        <strain evidence="1 8">S06</strain>
        <strain evidence="2 6">S25</strain>
        <strain evidence="3 9">S33</strain>
        <strain evidence="4 7">S42</strain>
        <strain evidence="5">S43</strain>
    </source>
</reference>
<dbReference type="Proteomes" id="UP000568877">
    <property type="component" value="Unassembled WGS sequence"/>
</dbReference>
<dbReference type="EMBL" id="BLRY01000005">
    <property type="protein sequence ID" value="GFP26774.1"/>
    <property type="molecule type" value="Genomic_DNA"/>
</dbReference>
<evidence type="ECO:0000313" key="3">
    <source>
        <dbReference type="EMBL" id="GFP26774.1"/>
    </source>
</evidence>
<comment type="caution">
    <text evidence="4">The sequence shown here is derived from an EMBL/GenBank/DDBJ whole genome shotgun (WGS) entry which is preliminary data.</text>
</comment>
<evidence type="ECO:0000313" key="5">
    <source>
        <dbReference type="EMBL" id="GFP34400.1"/>
    </source>
</evidence>
<organism evidence="4 7">
    <name type="scientific">Candidatus Hakubella thermalkaliphila</name>
    <dbReference type="NCBI Taxonomy" id="2754717"/>
    <lineage>
        <taxon>Bacteria</taxon>
        <taxon>Bacillati</taxon>
        <taxon>Actinomycetota</taxon>
        <taxon>Actinomycetota incertae sedis</taxon>
        <taxon>Candidatus Hakubellales</taxon>
        <taxon>Candidatus Hakubellaceae</taxon>
        <taxon>Candidatus Hakubella</taxon>
    </lineage>
</organism>
<dbReference type="EMBL" id="BLSA01000887">
    <property type="protein sequence ID" value="GFP34019.1"/>
    <property type="molecule type" value="Genomic_DNA"/>
</dbReference>
<keyword evidence="9" id="KW-1185">Reference proteome</keyword>
<evidence type="ECO:0000313" key="7">
    <source>
        <dbReference type="Proteomes" id="UP000568877"/>
    </source>
</evidence>
<gene>
    <name evidence="1" type="ORF">HKBW3S06_00568</name>
    <name evidence="2" type="ORF">HKBW3S25_01419</name>
    <name evidence="3" type="ORF">HKBW3S33_00188</name>
    <name evidence="4" type="ORF">HKBW3S42_02359</name>
    <name evidence="5" type="ORF">HKBW3S43_00194</name>
</gene>
<dbReference type="EMBL" id="BLSB01000005">
    <property type="protein sequence ID" value="GFP34400.1"/>
    <property type="molecule type" value="Genomic_DNA"/>
</dbReference>
<dbReference type="AlphaFoldDB" id="A0A6V8PN84"/>
<evidence type="ECO:0000313" key="6">
    <source>
        <dbReference type="Proteomes" id="UP000543224"/>
    </source>
</evidence>
<dbReference type="InterPro" id="IPR007804">
    <property type="entry name" value="GvpG"/>
</dbReference>
<evidence type="ECO:0008006" key="10">
    <source>
        <dbReference type="Google" id="ProtNLM"/>
    </source>
</evidence>
<protein>
    <recommendedName>
        <fullName evidence="10">Gas vesicle protein GvpG</fullName>
    </recommendedName>
</protein>